<evidence type="ECO:0000313" key="2">
    <source>
        <dbReference type="Proteomes" id="UP000004870"/>
    </source>
</evidence>
<keyword evidence="2" id="KW-1185">Reference proteome</keyword>
<dbReference type="InterPro" id="IPR034154">
    <property type="entry name" value="TOPRIM_DnaG/twinkle"/>
</dbReference>
<sequence>MAEMNEELAGRIVPRILSEFAFKKSDDGRWLNQGKCPACGKKSLFTSAQSPWVLRCGRENKCGMEYSVRDLYPEEFGQYNKRFPSTPQNPNATADAYMREARGLNTMRMKSYYTQEKWWSGQAQSGTATVRFYLPNSTSYMERFVDPVEIVNADGSREVRKQNFSGPHAGLWWQPPEMIIQDGDEVWITEGIIDAISLWQNGIKAVAVLSCSNYPQTALDNCVATGVRWVWALDNDKAGKAAIRKFVARMRKAGLDCAAAISPAKSKCDWNDLHRLGRLNVEDLDEYRYHGALLIARSVGEKAALLFIHTKLHGFVVDYDNQLHWWTVEQKDLEDLIESGDFDYGRTNDETTLNAVMKVGKMQRIANARPEFLYFQRAEVTDESWFYARIHFPDSRPAMNMTFTPGQITASAEFKKRLASAQGAWWSGEAKHLDWIGTRWLQGLKTVETIEYIGYSREHDCYIFPRIAVQGGKTYDINEEDFFDLPKKSIKSLSRERQMHIETTPRHYRQDWPQLVWRAFGTDGMIAAVYWFASLFAEQVRKCQSSFPFLEVIGEPGSGKTTLIEFLWRLLGQDREGIDPNKGTRAGLDRSLAQHSNMPNVFIEADRAEDSHARKFDWDELKPFYNGRGMRVRGLKNSGNETYEPPFRGTLVIAQNDQVNASDAVLERIVQLRFTKAGHSADSKAATDEMVRLGIEELSYFVLLATIREKEVVSYVTEKMPKYQEMLLNIDGIHHARLAKNHAQLIAFAEQFAAIFGLSDEQKKATCAALKDACIERQTAIAADHPVVAEFWEIFDYLDSAGKSDGFGAPQPALNHSRDPNLIAVNLNEFIEMAGNARQQVPLLRDLKRHLRSSKHRKFVDASRTVSSAIACNSNGQPKTPRCWIFQRARGEQTS</sequence>
<comment type="caution">
    <text evidence="1">The sequence shown here is derived from an EMBL/GenBank/DDBJ whole genome shotgun (WGS) entry which is preliminary data.</text>
</comment>
<gene>
    <name evidence="1" type="ORF">HMPREF0198_2164</name>
</gene>
<dbReference type="InterPro" id="IPR027417">
    <property type="entry name" value="P-loop_NTPase"/>
</dbReference>
<reference evidence="1 2" key="1">
    <citation type="submission" date="2009-08" db="EMBL/GenBank/DDBJ databases">
        <authorList>
            <person name="Qin X."/>
            <person name="Bachman B."/>
            <person name="Battles P."/>
            <person name="Bell A."/>
            <person name="Bess C."/>
            <person name="Bickham C."/>
            <person name="Chaboub L."/>
            <person name="Chen D."/>
            <person name="Coyle M."/>
            <person name="Deiros D.R."/>
            <person name="Dinh H."/>
            <person name="Forbes L."/>
            <person name="Fowler G."/>
            <person name="Francisco L."/>
            <person name="Fu Q."/>
            <person name="Gubbala S."/>
            <person name="Hale W."/>
            <person name="Han Y."/>
            <person name="Hemphill L."/>
            <person name="Highlander S.K."/>
            <person name="Hirani K."/>
            <person name="Hogues M."/>
            <person name="Jackson L."/>
            <person name="Jakkamsetti A."/>
            <person name="Javaid M."/>
            <person name="Jiang H."/>
            <person name="Korchina V."/>
            <person name="Kovar C."/>
            <person name="Lara F."/>
            <person name="Lee S."/>
            <person name="Mata R."/>
            <person name="Mathew T."/>
            <person name="Moen C."/>
            <person name="Morales K."/>
            <person name="Munidasa M."/>
            <person name="Nazareth L."/>
            <person name="Ngo R."/>
            <person name="Nguyen L."/>
            <person name="Okwuonu G."/>
            <person name="Ongeri F."/>
            <person name="Patil S."/>
            <person name="Petrosino J."/>
            <person name="Pham C."/>
            <person name="Pham P."/>
            <person name="Pu L.-L."/>
            <person name="Puazo M."/>
            <person name="Raj R."/>
            <person name="Reid J."/>
            <person name="Rouhana J."/>
            <person name="Saada N."/>
            <person name="Shang Y."/>
            <person name="Simmons D."/>
            <person name="Thornton R."/>
            <person name="Warren J."/>
            <person name="Weissenberger G."/>
            <person name="Zhang J."/>
            <person name="Zhang L."/>
            <person name="Zhou C."/>
            <person name="Zhu D."/>
            <person name="Muzny D."/>
            <person name="Worley K."/>
            <person name="Gibbs R."/>
        </authorList>
    </citation>
    <scope>NUCLEOTIDE SEQUENCE [LARGE SCALE GENOMIC DNA]</scope>
    <source>
        <strain evidence="2">ATCC 15826 / DSM 8339 / NCTC 10426 / 6573</strain>
    </source>
</reference>
<protein>
    <submittedName>
        <fullName evidence="1">Uncharacterized protein</fullName>
    </submittedName>
</protein>
<dbReference type="CDD" id="cd01029">
    <property type="entry name" value="TOPRIM_primases"/>
    <property type="match status" value="1"/>
</dbReference>
<dbReference type="EMBL" id="ACKY01000114">
    <property type="protein sequence ID" value="EEV87770.1"/>
    <property type="molecule type" value="Genomic_DNA"/>
</dbReference>
<dbReference type="HOGENOM" id="CLU_320479_0_0_6"/>
<name>C8NCD6_CARH6</name>
<accession>C8NCD6</accession>
<dbReference type="AlphaFoldDB" id="C8NCD6"/>
<organism evidence="1 2">
    <name type="scientific">Cardiobacterium hominis (strain ATCC 15826 / DSM 8339 / NCTC 10426 / 6573)</name>
    <dbReference type="NCBI Taxonomy" id="638300"/>
    <lineage>
        <taxon>Bacteria</taxon>
        <taxon>Pseudomonadati</taxon>
        <taxon>Pseudomonadota</taxon>
        <taxon>Gammaproteobacteria</taxon>
        <taxon>Cardiobacteriales</taxon>
        <taxon>Cardiobacteriaceae</taxon>
        <taxon>Cardiobacterium</taxon>
    </lineage>
</organism>
<dbReference type="Pfam" id="PF13155">
    <property type="entry name" value="Toprim_2"/>
    <property type="match status" value="1"/>
</dbReference>
<dbReference type="Gene3D" id="3.40.1360.10">
    <property type="match status" value="1"/>
</dbReference>
<proteinExistence type="predicted"/>
<dbReference type="Proteomes" id="UP000004870">
    <property type="component" value="Unassembled WGS sequence"/>
</dbReference>
<dbReference type="OrthoDB" id="5618772at2"/>
<evidence type="ECO:0000313" key="1">
    <source>
        <dbReference type="EMBL" id="EEV87770.1"/>
    </source>
</evidence>
<dbReference type="SUPFAM" id="SSF52540">
    <property type="entry name" value="P-loop containing nucleoside triphosphate hydrolases"/>
    <property type="match status" value="1"/>
</dbReference>
<dbReference type="SUPFAM" id="SSF56731">
    <property type="entry name" value="DNA primase core"/>
    <property type="match status" value="1"/>
</dbReference>